<keyword evidence="12 17" id="KW-0520">NAD</keyword>
<evidence type="ECO:0000256" key="14">
    <source>
        <dbReference type="ARBA" id="ARBA00023128"/>
    </source>
</evidence>
<dbReference type="GO" id="GO:0006120">
    <property type="term" value="P:mitochondrial electron transport, NADH to ubiquinone"/>
    <property type="evidence" value="ECO:0007669"/>
    <property type="project" value="InterPro"/>
</dbReference>
<evidence type="ECO:0000256" key="11">
    <source>
        <dbReference type="ARBA" id="ARBA00022989"/>
    </source>
</evidence>
<keyword evidence="14 17" id="KW-0496">Mitochondrion</keyword>
<evidence type="ECO:0000256" key="7">
    <source>
        <dbReference type="ARBA" id="ARBA00022692"/>
    </source>
</evidence>
<evidence type="ECO:0000256" key="15">
    <source>
        <dbReference type="ARBA" id="ARBA00023136"/>
    </source>
</evidence>
<comment type="catalytic activity">
    <reaction evidence="16 17">
        <text>a ubiquinone + NADH + 5 H(+)(in) = a ubiquinol + NAD(+) + 4 H(+)(out)</text>
        <dbReference type="Rhea" id="RHEA:29091"/>
        <dbReference type="Rhea" id="RHEA-COMP:9565"/>
        <dbReference type="Rhea" id="RHEA-COMP:9566"/>
        <dbReference type="ChEBI" id="CHEBI:15378"/>
        <dbReference type="ChEBI" id="CHEBI:16389"/>
        <dbReference type="ChEBI" id="CHEBI:17976"/>
        <dbReference type="ChEBI" id="CHEBI:57540"/>
        <dbReference type="ChEBI" id="CHEBI:57945"/>
        <dbReference type="EC" id="7.1.1.2"/>
    </reaction>
</comment>
<keyword evidence="6 17" id="KW-0679">Respiratory chain</keyword>
<dbReference type="AlphaFoldDB" id="A0A347YED9"/>
<feature type="transmembrane region" description="Helical" evidence="17">
    <location>
        <begin position="94"/>
        <end position="115"/>
    </location>
</feature>
<evidence type="ECO:0000256" key="1">
    <source>
        <dbReference type="ARBA" id="ARBA00004448"/>
    </source>
</evidence>
<feature type="transmembrane region" description="Helical" evidence="17">
    <location>
        <begin position="178"/>
        <end position="197"/>
    </location>
</feature>
<evidence type="ECO:0000256" key="10">
    <source>
        <dbReference type="ARBA" id="ARBA00022982"/>
    </source>
</evidence>
<sequence length="347" mass="38032">MSALTLSVLLSSLLLGTSVTFISSHWFTAWMGLELSTLVMIPMMIHNHHPRAVEAATKYFIVQAASAAVLLFAALGNAWQTGSWEITEMSHPHYTPIAMMALAFKMGLAPVHFWLPDVLHGLTLEVGFLVATWQKLAPFALILQISSNTHPYLLTALALFSTLIGGWGGLNQTEVRKLLAYSSIAHMGWMILMAQMAPELTAVALLTYVVITGAMFAALKTLNTTKIIRLATSWTQSPALCTAIGLMLLSLGGLPPLTGFLPKWLIIQELTNQELPLTATIMAMAALLSLFFYLRLTQFATLTLFPQTTLFVTPWRTPNKRPLVLSFTVILATSMLPVLPTILALFH</sequence>
<feature type="transmembrane region" description="Helical" evidence="17">
    <location>
        <begin position="323"/>
        <end position="346"/>
    </location>
</feature>
<dbReference type="GO" id="GO:0008137">
    <property type="term" value="F:NADH dehydrogenase (ubiquinone) activity"/>
    <property type="evidence" value="ECO:0007669"/>
    <property type="project" value="UniProtKB-EC"/>
</dbReference>
<dbReference type="PRINTS" id="PR01436">
    <property type="entry name" value="NADHDHGNASE2"/>
</dbReference>
<evidence type="ECO:0000256" key="8">
    <source>
        <dbReference type="ARBA" id="ARBA00022792"/>
    </source>
</evidence>
<keyword evidence="7 17" id="KW-0812">Transmembrane</keyword>
<evidence type="ECO:0000256" key="9">
    <source>
        <dbReference type="ARBA" id="ARBA00022967"/>
    </source>
</evidence>
<feature type="transmembrane region" description="Helical" evidence="17">
    <location>
        <begin position="234"/>
        <end position="255"/>
    </location>
</feature>
<dbReference type="EC" id="7.1.1.2" evidence="3 17"/>
<dbReference type="Pfam" id="PF06444">
    <property type="entry name" value="NADH_dehy_S2_C"/>
    <property type="match status" value="1"/>
</dbReference>
<accession>A0A347YED9</accession>
<dbReference type="GO" id="GO:0005743">
    <property type="term" value="C:mitochondrial inner membrane"/>
    <property type="evidence" value="ECO:0007669"/>
    <property type="project" value="UniProtKB-SubCell"/>
</dbReference>
<evidence type="ECO:0000256" key="4">
    <source>
        <dbReference type="ARBA" id="ARBA00021008"/>
    </source>
</evidence>
<feature type="domain" description="NADH dehydrogenase subunit 2 C-terminal" evidence="19">
    <location>
        <begin position="290"/>
        <end position="343"/>
    </location>
</feature>
<comment type="function">
    <text evidence="17">Core subunit of the mitochondrial membrane respiratory chain NADH dehydrogenase (Complex I) which catalyzes electron transfer from NADH through the respiratory chain, using ubiquinone as an electron acceptor. Essential for the catalytic activity and assembly of complex I.</text>
</comment>
<keyword evidence="5" id="KW-0813">Transport</keyword>
<dbReference type="InterPro" id="IPR001750">
    <property type="entry name" value="ND/Mrp_TM"/>
</dbReference>
<evidence type="ECO:0000256" key="5">
    <source>
        <dbReference type="ARBA" id="ARBA00022448"/>
    </source>
</evidence>
<evidence type="ECO:0000313" key="20">
    <source>
        <dbReference type="EMBL" id="BAX73596.1"/>
    </source>
</evidence>
<evidence type="ECO:0000256" key="13">
    <source>
        <dbReference type="ARBA" id="ARBA00023075"/>
    </source>
</evidence>
<evidence type="ECO:0000256" key="6">
    <source>
        <dbReference type="ARBA" id="ARBA00022660"/>
    </source>
</evidence>
<dbReference type="PANTHER" id="PTHR46552:SF1">
    <property type="entry name" value="NADH-UBIQUINONE OXIDOREDUCTASE CHAIN 2"/>
    <property type="match status" value="1"/>
</dbReference>
<geneLocation type="mitochondrion" evidence="20"/>
<feature type="domain" description="NADH:quinone oxidoreductase/Mrp antiporter transmembrane" evidence="18">
    <location>
        <begin position="23"/>
        <end position="288"/>
    </location>
</feature>
<keyword evidence="13 17" id="KW-0830">Ubiquinone</keyword>
<feature type="transmembrane region" description="Helical" evidence="17">
    <location>
        <begin position="275"/>
        <end position="294"/>
    </location>
</feature>
<feature type="transmembrane region" description="Helical" evidence="17">
    <location>
        <begin position="59"/>
        <end position="79"/>
    </location>
</feature>
<feature type="transmembrane region" description="Helical" evidence="17">
    <location>
        <begin position="203"/>
        <end position="222"/>
    </location>
</feature>
<keyword evidence="8 17" id="KW-0999">Mitochondrion inner membrane</keyword>
<keyword evidence="9 17" id="KW-1278">Translocase</keyword>
<dbReference type="InterPro" id="IPR010933">
    <property type="entry name" value="NADH_DH_su2_C"/>
</dbReference>
<evidence type="ECO:0000256" key="2">
    <source>
        <dbReference type="ARBA" id="ARBA00007012"/>
    </source>
</evidence>
<evidence type="ECO:0000256" key="12">
    <source>
        <dbReference type="ARBA" id="ARBA00023027"/>
    </source>
</evidence>
<protein>
    <recommendedName>
        <fullName evidence="4 17">NADH-ubiquinone oxidoreductase chain 2</fullName>
        <ecNumber evidence="3 17">7.1.1.2</ecNumber>
    </recommendedName>
</protein>
<dbReference type="EMBL" id="AP017947">
    <property type="protein sequence ID" value="BAX73596.1"/>
    <property type="molecule type" value="Genomic_DNA"/>
</dbReference>
<comment type="similarity">
    <text evidence="2 17">Belongs to the complex I subunit 2 family.</text>
</comment>
<organism evidence="20">
    <name type="scientific">Dussumieria elopsoides</name>
    <name type="common">slender rainbow sardine</name>
    <dbReference type="NCBI Taxonomy" id="454028"/>
    <lineage>
        <taxon>Eukaryota</taxon>
        <taxon>Metazoa</taxon>
        <taxon>Chordata</taxon>
        <taxon>Craniata</taxon>
        <taxon>Vertebrata</taxon>
        <taxon>Euteleostomi</taxon>
        <taxon>Actinopterygii</taxon>
        <taxon>Neopterygii</taxon>
        <taxon>Teleostei</taxon>
        <taxon>Clupei</taxon>
        <taxon>Clupeiformes</taxon>
        <taxon>Clupeoidei</taxon>
        <taxon>Dussumieria</taxon>
    </lineage>
</organism>
<evidence type="ECO:0000259" key="18">
    <source>
        <dbReference type="Pfam" id="PF00361"/>
    </source>
</evidence>
<dbReference type="PANTHER" id="PTHR46552">
    <property type="entry name" value="NADH-UBIQUINONE OXIDOREDUCTASE CHAIN 2"/>
    <property type="match status" value="1"/>
</dbReference>
<proteinExistence type="inferred from homology"/>
<evidence type="ECO:0000256" key="17">
    <source>
        <dbReference type="RuleBase" id="RU003403"/>
    </source>
</evidence>
<feature type="transmembrane region" description="Helical" evidence="17">
    <location>
        <begin position="152"/>
        <end position="171"/>
    </location>
</feature>
<keyword evidence="11 17" id="KW-1133">Transmembrane helix</keyword>
<dbReference type="InterPro" id="IPR050175">
    <property type="entry name" value="Complex_I_Subunit_2"/>
</dbReference>
<evidence type="ECO:0000256" key="3">
    <source>
        <dbReference type="ARBA" id="ARBA00012944"/>
    </source>
</evidence>
<comment type="subcellular location">
    <subcellularLocation>
        <location evidence="1 17">Mitochondrion inner membrane</location>
        <topology evidence="1 17">Multi-pass membrane protein</topology>
    </subcellularLocation>
</comment>
<reference evidence="20" key="1">
    <citation type="journal article" date="2017" name="Gene">
        <title>Phylogenetic position of the rainbow sardine Dussumieria (Dussumieriidae) and its bearing on the early evolution of the Clupeoidei.</title>
        <authorList>
            <person name="Lavoue S."/>
            <person name="Bertrand J.A.M."/>
            <person name="Chen W.J."/>
            <person name="Ho H.C."/>
            <person name="Motomura H."/>
            <person name="Sado T."/>
            <person name="Miya M."/>
        </authorList>
    </citation>
    <scope>NUCLEOTIDE SEQUENCE</scope>
</reference>
<evidence type="ECO:0000259" key="19">
    <source>
        <dbReference type="Pfam" id="PF06444"/>
    </source>
</evidence>
<name>A0A347YED9_9TELE</name>
<keyword evidence="10 17" id="KW-0249">Electron transport</keyword>
<gene>
    <name evidence="20" type="primary">ND2</name>
</gene>
<dbReference type="InterPro" id="IPR003917">
    <property type="entry name" value="NADH_UbQ_OxRdtase_chain2"/>
</dbReference>
<dbReference type="Pfam" id="PF00361">
    <property type="entry name" value="Proton_antipo_M"/>
    <property type="match status" value="1"/>
</dbReference>
<keyword evidence="15 17" id="KW-0472">Membrane</keyword>
<evidence type="ECO:0000256" key="16">
    <source>
        <dbReference type="ARBA" id="ARBA00049551"/>
    </source>
</evidence>